<dbReference type="EMBL" id="GEDG01020624">
    <property type="protein sequence ID" value="JAP18968.1"/>
    <property type="molecule type" value="Transcribed_RNA"/>
</dbReference>
<organism evidence="1">
    <name type="scientific">Solanum chacoense</name>
    <name type="common">Chaco potato</name>
    <dbReference type="NCBI Taxonomy" id="4108"/>
    <lineage>
        <taxon>Eukaryota</taxon>
        <taxon>Viridiplantae</taxon>
        <taxon>Streptophyta</taxon>
        <taxon>Embryophyta</taxon>
        <taxon>Tracheophyta</taxon>
        <taxon>Spermatophyta</taxon>
        <taxon>Magnoliopsida</taxon>
        <taxon>eudicotyledons</taxon>
        <taxon>Gunneridae</taxon>
        <taxon>Pentapetalae</taxon>
        <taxon>asterids</taxon>
        <taxon>lamiids</taxon>
        <taxon>Solanales</taxon>
        <taxon>Solanaceae</taxon>
        <taxon>Solanoideae</taxon>
        <taxon>Solaneae</taxon>
        <taxon>Solanum</taxon>
    </lineage>
</organism>
<accession>A0A0V0HFP0</accession>
<reference evidence="1" key="1">
    <citation type="submission" date="2015-12" db="EMBL/GenBank/DDBJ databases">
        <title>Gene expression during late stages of embryo sac development: a critical building block for successful pollen-pistil interactions.</title>
        <authorList>
            <person name="Liu Y."/>
            <person name="Joly V."/>
            <person name="Sabar M."/>
            <person name="Matton D.P."/>
        </authorList>
    </citation>
    <scope>NUCLEOTIDE SEQUENCE</scope>
</reference>
<name>A0A0V0HFP0_SOLCH</name>
<protein>
    <submittedName>
        <fullName evidence="1">Putative ovule protein</fullName>
    </submittedName>
</protein>
<sequence length="73" mass="8867">MKWRLVPESCDKKIPPNLKGKFSRVMIKPTLYMELSFSQSTTHMFRKMQAAEMRMLRWMCSYTKRYNIKNDNI</sequence>
<evidence type="ECO:0000313" key="1">
    <source>
        <dbReference type="EMBL" id="JAP18968.1"/>
    </source>
</evidence>
<proteinExistence type="predicted"/>
<dbReference type="AlphaFoldDB" id="A0A0V0HFP0"/>